<dbReference type="EC" id="6.5.1.1" evidence="3"/>
<accession>A0A9X0CXA6</accession>
<evidence type="ECO:0000313" key="4">
    <source>
        <dbReference type="Proteomes" id="UP001163046"/>
    </source>
</evidence>
<dbReference type="EMBL" id="MU826361">
    <property type="protein sequence ID" value="KAJ7378945.1"/>
    <property type="molecule type" value="Genomic_DNA"/>
</dbReference>
<comment type="caution">
    <text evidence="3">The sequence shown here is derived from an EMBL/GenBank/DDBJ whole genome shotgun (WGS) entry which is preliminary data.</text>
</comment>
<dbReference type="GO" id="GO:0006281">
    <property type="term" value="P:DNA repair"/>
    <property type="evidence" value="ECO:0007669"/>
    <property type="project" value="InterPro"/>
</dbReference>
<feature type="domain" description="DNA ligase ATP-dependent N-terminal" evidence="2">
    <location>
        <begin position="1"/>
        <end position="43"/>
    </location>
</feature>
<evidence type="ECO:0000259" key="2">
    <source>
        <dbReference type="Pfam" id="PF04675"/>
    </source>
</evidence>
<dbReference type="GO" id="GO:0003677">
    <property type="term" value="F:DNA binding"/>
    <property type="evidence" value="ECO:0007669"/>
    <property type="project" value="InterPro"/>
</dbReference>
<gene>
    <name evidence="3" type="primary">LIG4_3</name>
    <name evidence="3" type="ORF">OS493_019643</name>
</gene>
<proteinExistence type="predicted"/>
<organism evidence="3 4">
    <name type="scientific">Desmophyllum pertusum</name>
    <dbReference type="NCBI Taxonomy" id="174260"/>
    <lineage>
        <taxon>Eukaryota</taxon>
        <taxon>Metazoa</taxon>
        <taxon>Cnidaria</taxon>
        <taxon>Anthozoa</taxon>
        <taxon>Hexacorallia</taxon>
        <taxon>Scleractinia</taxon>
        <taxon>Caryophylliina</taxon>
        <taxon>Caryophylliidae</taxon>
        <taxon>Desmophyllum</taxon>
    </lineage>
</organism>
<dbReference type="Pfam" id="PF04675">
    <property type="entry name" value="DNA_ligase_A_N"/>
    <property type="match status" value="1"/>
</dbReference>
<reference evidence="3" key="1">
    <citation type="submission" date="2023-01" db="EMBL/GenBank/DDBJ databases">
        <title>Genome assembly of the deep-sea coral Lophelia pertusa.</title>
        <authorList>
            <person name="Herrera S."/>
            <person name="Cordes E."/>
        </authorList>
    </citation>
    <scope>NUCLEOTIDE SEQUENCE</scope>
    <source>
        <strain evidence="3">USNM1676648</strain>
        <tissue evidence="3">Polyp</tissue>
    </source>
</reference>
<evidence type="ECO:0000256" key="1">
    <source>
        <dbReference type="ARBA" id="ARBA00022598"/>
    </source>
</evidence>
<feature type="non-terminal residue" evidence="3">
    <location>
        <position position="55"/>
    </location>
</feature>
<dbReference type="AlphaFoldDB" id="A0A9X0CXA6"/>
<name>A0A9X0CXA6_9CNID</name>
<dbReference type="GO" id="GO:0006310">
    <property type="term" value="P:DNA recombination"/>
    <property type="evidence" value="ECO:0007669"/>
    <property type="project" value="InterPro"/>
</dbReference>
<sequence length="55" mass="6504">IDQVNKHLDQVAQANVEHKRDDIKKALQLLLRNTSALEQKWLNQDHFQGTKDWPQ</sequence>
<evidence type="ECO:0000313" key="3">
    <source>
        <dbReference type="EMBL" id="KAJ7378945.1"/>
    </source>
</evidence>
<keyword evidence="4" id="KW-1185">Reference proteome</keyword>
<keyword evidence="1 3" id="KW-0436">Ligase</keyword>
<dbReference type="Proteomes" id="UP001163046">
    <property type="component" value="Unassembled WGS sequence"/>
</dbReference>
<dbReference type="Gene3D" id="1.10.3260.10">
    <property type="entry name" value="DNA ligase, ATP-dependent, N-terminal domain"/>
    <property type="match status" value="1"/>
</dbReference>
<dbReference type="GO" id="GO:0003910">
    <property type="term" value="F:DNA ligase (ATP) activity"/>
    <property type="evidence" value="ECO:0007669"/>
    <property type="project" value="UniProtKB-EC"/>
</dbReference>
<dbReference type="InterPro" id="IPR012308">
    <property type="entry name" value="DNA_ligase_ATP-dep_N"/>
</dbReference>
<dbReference type="InterPro" id="IPR036599">
    <property type="entry name" value="DNA_ligase_N_sf"/>
</dbReference>
<protein>
    <submittedName>
        <fullName evidence="3">DNA ligase (ATP)</fullName>
        <ecNumber evidence="3">6.5.1.1</ecNumber>
    </submittedName>
</protein>